<dbReference type="OrthoDB" id="6191669at2759"/>
<gene>
    <name evidence="2" type="ORF">MCOR_9093</name>
</gene>
<evidence type="ECO:0000259" key="1">
    <source>
        <dbReference type="PROSITE" id="PS51034"/>
    </source>
</evidence>
<proteinExistence type="predicted"/>
<protein>
    <recommendedName>
        <fullName evidence="1">ZP domain-containing protein</fullName>
    </recommendedName>
</protein>
<dbReference type="Proteomes" id="UP000507470">
    <property type="component" value="Unassembled WGS sequence"/>
</dbReference>
<dbReference type="AlphaFoldDB" id="A0A6J8ALY5"/>
<dbReference type="InterPro" id="IPR001507">
    <property type="entry name" value="ZP_dom"/>
</dbReference>
<dbReference type="PROSITE" id="PS51034">
    <property type="entry name" value="ZP_2"/>
    <property type="match status" value="1"/>
</dbReference>
<name>A0A6J8ALY5_MYTCO</name>
<evidence type="ECO:0000313" key="3">
    <source>
        <dbReference type="Proteomes" id="UP000507470"/>
    </source>
</evidence>
<feature type="domain" description="ZP" evidence="1">
    <location>
        <begin position="1"/>
        <end position="166"/>
    </location>
</feature>
<accession>A0A6J8ALY5</accession>
<evidence type="ECO:0000313" key="2">
    <source>
        <dbReference type="EMBL" id="CAC5370141.1"/>
    </source>
</evidence>
<keyword evidence="3" id="KW-1185">Reference proteome</keyword>
<reference evidence="2 3" key="1">
    <citation type="submission" date="2020-06" db="EMBL/GenBank/DDBJ databases">
        <authorList>
            <person name="Li R."/>
            <person name="Bekaert M."/>
        </authorList>
    </citation>
    <scope>NUCLEOTIDE SEQUENCE [LARGE SCALE GENOMIC DNA]</scope>
    <source>
        <strain evidence="3">wild</strain>
    </source>
</reference>
<sequence length="212" mass="23145">MHFYQLECKTAGAFVATAKTSMQIAIPAPTDFNQEIKKPNEPTKTIKLVITDKKGTPATTVHIGDPLLLKITGPADYRIEPISCTASSSLDKDYVLWTNDSCSSKDTAVIENNWKHNKTIPNIVSISMYGFRFVKSNTVVVTCSALFCPKGVKCSPKPCVNVKPTVSSRRKRNAGVESDNGYLKESVSTSFTVVDNRMETSGCSGILFAHSK</sequence>
<dbReference type="EMBL" id="CACVKT020001654">
    <property type="protein sequence ID" value="CAC5370141.1"/>
    <property type="molecule type" value="Genomic_DNA"/>
</dbReference>
<organism evidence="2 3">
    <name type="scientific">Mytilus coruscus</name>
    <name type="common">Sea mussel</name>
    <dbReference type="NCBI Taxonomy" id="42192"/>
    <lineage>
        <taxon>Eukaryota</taxon>
        <taxon>Metazoa</taxon>
        <taxon>Spiralia</taxon>
        <taxon>Lophotrochozoa</taxon>
        <taxon>Mollusca</taxon>
        <taxon>Bivalvia</taxon>
        <taxon>Autobranchia</taxon>
        <taxon>Pteriomorphia</taxon>
        <taxon>Mytilida</taxon>
        <taxon>Mytiloidea</taxon>
        <taxon>Mytilidae</taxon>
        <taxon>Mytilinae</taxon>
        <taxon>Mytilus</taxon>
    </lineage>
</organism>